<gene>
    <name evidence="2" type="ORF">METZ01_LOCUS344926</name>
</gene>
<name>A0A382R4J1_9ZZZZ</name>
<keyword evidence="1" id="KW-0472">Membrane</keyword>
<evidence type="ECO:0000313" key="2">
    <source>
        <dbReference type="EMBL" id="SVC92072.1"/>
    </source>
</evidence>
<sequence length="55" mass="6309">VLQLSIIFILMFVLMSCAPLQILPGLCYKDKTGTYLCPEEEDYRVLLKIETKVNT</sequence>
<protein>
    <submittedName>
        <fullName evidence="2">Uncharacterized protein</fullName>
    </submittedName>
</protein>
<reference evidence="2" key="1">
    <citation type="submission" date="2018-05" db="EMBL/GenBank/DDBJ databases">
        <authorList>
            <person name="Lanie J.A."/>
            <person name="Ng W.-L."/>
            <person name="Kazmierczak K.M."/>
            <person name="Andrzejewski T.M."/>
            <person name="Davidsen T.M."/>
            <person name="Wayne K.J."/>
            <person name="Tettelin H."/>
            <person name="Glass J.I."/>
            <person name="Rusch D."/>
            <person name="Podicherti R."/>
            <person name="Tsui H.-C.T."/>
            <person name="Winkler M.E."/>
        </authorList>
    </citation>
    <scope>NUCLEOTIDE SEQUENCE</scope>
</reference>
<accession>A0A382R4J1</accession>
<keyword evidence="1" id="KW-0812">Transmembrane</keyword>
<dbReference type="EMBL" id="UINC01118741">
    <property type="protein sequence ID" value="SVC92072.1"/>
    <property type="molecule type" value="Genomic_DNA"/>
</dbReference>
<keyword evidence="1" id="KW-1133">Transmembrane helix</keyword>
<feature type="non-terminal residue" evidence="2">
    <location>
        <position position="1"/>
    </location>
</feature>
<evidence type="ECO:0000256" key="1">
    <source>
        <dbReference type="SAM" id="Phobius"/>
    </source>
</evidence>
<dbReference type="AlphaFoldDB" id="A0A382R4J1"/>
<proteinExistence type="predicted"/>
<organism evidence="2">
    <name type="scientific">marine metagenome</name>
    <dbReference type="NCBI Taxonomy" id="408172"/>
    <lineage>
        <taxon>unclassified sequences</taxon>
        <taxon>metagenomes</taxon>
        <taxon>ecological metagenomes</taxon>
    </lineage>
</organism>
<feature type="transmembrane region" description="Helical" evidence="1">
    <location>
        <begin position="6"/>
        <end position="26"/>
    </location>
</feature>